<accession>A0A8F5C3I9</accession>
<feature type="transmembrane region" description="Helical" evidence="5">
    <location>
        <begin position="6"/>
        <end position="26"/>
    </location>
</feature>
<keyword evidence="4 5" id="KW-0472">Membrane</keyword>
<evidence type="ECO:0000256" key="5">
    <source>
        <dbReference type="SAM" id="Phobius"/>
    </source>
</evidence>
<proteinExistence type="predicted"/>
<organism evidence="8 9">
    <name type="scientific">Saccharolobus shibatae</name>
    <dbReference type="NCBI Taxonomy" id="2286"/>
    <lineage>
        <taxon>Archaea</taxon>
        <taxon>Thermoproteota</taxon>
        <taxon>Thermoprotei</taxon>
        <taxon>Sulfolobales</taxon>
        <taxon>Sulfolobaceae</taxon>
        <taxon>Saccharolobus</taxon>
    </lineage>
</organism>
<evidence type="ECO:0000256" key="3">
    <source>
        <dbReference type="ARBA" id="ARBA00022989"/>
    </source>
</evidence>
<dbReference type="AlphaFoldDB" id="A0A8F5C3I9"/>
<dbReference type="EMBL" id="CP077713">
    <property type="protein sequence ID" value="QXJ36514.1"/>
    <property type="molecule type" value="Genomic_DNA"/>
</dbReference>
<evidence type="ECO:0000256" key="1">
    <source>
        <dbReference type="ARBA" id="ARBA00004141"/>
    </source>
</evidence>
<dbReference type="InterPro" id="IPR001750">
    <property type="entry name" value="ND/Mrp_TM"/>
</dbReference>
<dbReference type="GeneID" id="65561490"/>
<feature type="transmembrane region" description="Helical" evidence="5">
    <location>
        <begin position="161"/>
        <end position="181"/>
    </location>
</feature>
<evidence type="ECO:0000313" key="9">
    <source>
        <dbReference type="Proteomes" id="UP000694036"/>
    </source>
</evidence>
<dbReference type="GO" id="GO:0016020">
    <property type="term" value="C:membrane"/>
    <property type="evidence" value="ECO:0007669"/>
    <property type="project" value="UniProtKB-SubCell"/>
</dbReference>
<feature type="transmembrane region" description="Helical" evidence="5">
    <location>
        <begin position="260"/>
        <end position="280"/>
    </location>
</feature>
<feature type="transmembrane region" description="Helical" evidence="5">
    <location>
        <begin position="437"/>
        <end position="460"/>
    </location>
</feature>
<dbReference type="Pfam" id="PF00361">
    <property type="entry name" value="Proton_antipo_M"/>
    <property type="match status" value="1"/>
</dbReference>
<evidence type="ECO:0000256" key="2">
    <source>
        <dbReference type="ARBA" id="ARBA00022692"/>
    </source>
</evidence>
<feature type="transmembrane region" description="Helical" evidence="5">
    <location>
        <begin position="128"/>
        <end position="149"/>
    </location>
</feature>
<dbReference type="NCBIfam" id="NF004445">
    <property type="entry name" value="PRK05777.2-3"/>
    <property type="match status" value="1"/>
</dbReference>
<dbReference type="RefSeq" id="WP_218258869.1">
    <property type="nucleotide sequence ID" value="NZ_CP077713.1"/>
</dbReference>
<keyword evidence="3 5" id="KW-1133">Transmembrane helix</keyword>
<feature type="transmembrane region" description="Helical" evidence="5">
    <location>
        <begin position="232"/>
        <end position="254"/>
    </location>
</feature>
<reference evidence="8 9" key="1">
    <citation type="journal article" date="2021" name="Environ. Microbiol.">
        <title>New insights into the diversity and evolution of the archaeal mobilome from three complete genomes of Saccharolobus shibatae.</title>
        <authorList>
            <person name="Medvedeva S."/>
            <person name="Brandt D."/>
            <person name="Cvirkaite-Krupovic V."/>
            <person name="Liu Y."/>
            <person name="Severinov K."/>
            <person name="Ishino S."/>
            <person name="Ishino Y."/>
            <person name="Prangishvili D."/>
            <person name="Kalinowski J."/>
            <person name="Krupovic M."/>
        </authorList>
    </citation>
    <scope>NUCLEOTIDE SEQUENCE [LARGE SCALE GENOMIC DNA]</scope>
    <source>
        <strain evidence="7">BEU9</strain>
        <strain evidence="8 9">S38A</strain>
    </source>
</reference>
<evidence type="ECO:0000313" key="8">
    <source>
        <dbReference type="EMBL" id="QXJ36514.1"/>
    </source>
</evidence>
<feature type="transmembrane region" description="Helical" evidence="5">
    <location>
        <begin position="78"/>
        <end position="94"/>
    </location>
</feature>
<gene>
    <name evidence="7" type="ORF">J5U21_03078</name>
    <name evidence="8" type="ORF">J5U22_03088</name>
</gene>
<feature type="domain" description="NADH:quinone oxidoreductase/Mrp antiporter transmembrane" evidence="6">
    <location>
        <begin position="125"/>
        <end position="407"/>
    </location>
</feature>
<evidence type="ECO:0000256" key="4">
    <source>
        <dbReference type="ARBA" id="ARBA00023136"/>
    </source>
</evidence>
<feature type="transmembrane region" description="Helical" evidence="5">
    <location>
        <begin position="315"/>
        <end position="341"/>
    </location>
</feature>
<keyword evidence="9" id="KW-1185">Reference proteome</keyword>
<dbReference type="PANTHER" id="PTHR22773">
    <property type="entry name" value="NADH DEHYDROGENASE"/>
    <property type="match status" value="1"/>
</dbReference>
<evidence type="ECO:0000313" key="7">
    <source>
        <dbReference type="EMBL" id="QXJ33400.1"/>
    </source>
</evidence>
<evidence type="ECO:0000259" key="6">
    <source>
        <dbReference type="Pfam" id="PF00361"/>
    </source>
</evidence>
<dbReference type="EMBL" id="CP077715">
    <property type="protein sequence ID" value="QXJ33400.1"/>
    <property type="molecule type" value="Genomic_DNA"/>
</dbReference>
<comment type="subcellular location">
    <subcellularLocation>
        <location evidence="1">Membrane</location>
        <topology evidence="1">Multi-pass membrane protein</topology>
    </subcellularLocation>
</comment>
<protein>
    <submittedName>
        <fullName evidence="8">NADH-ubiquinone oxidoreductase chain N</fullName>
    </submittedName>
</protein>
<sequence>MNLDYYLPILIPSILILFSSISVLFIDNGVNESRFRLSLILSAVLVGVSLVFLIYSWVDGIVNYTLFSKSLFIDVPGYFFSITIFSVGLLAILLSKDHIISWSTRSSMLSLMLLSLLGLFYMSFANNIIIILTTWAISSAASYAIAMLRKDYKSVDAGIKYLIMGLLSSSIMIIGFASYLVSTGSLLFTTSVLYPNLFLFSISFISIAFLFKMGAFPFQAWLPDVYTDADRISVAFISSVGKLVGIIPLFRVVYLSDPNIVEVVIFIVISIASMLVGNITAFSRRDIAAVLSFSSITQVGYILIGFAMFTISPAIAIVGILVQSLAYGIAQVGLFGIVSHVEKISGTSDISGLRGISSQDKLLAFAIVILILSLLGIPPLFGFWGKLFLFESSFTYPWLTIIAVLNSAISAGYYVPIVREVFREGEFEVTKSSERDIAVVSAILSIILGIVIPIVFQILVSQIG</sequence>
<dbReference type="Proteomes" id="UP000694036">
    <property type="component" value="Chromosome"/>
</dbReference>
<keyword evidence="8" id="KW-0830">Ubiquinone</keyword>
<dbReference type="Proteomes" id="UP000693941">
    <property type="component" value="Chromosome"/>
</dbReference>
<feature type="transmembrane region" description="Helical" evidence="5">
    <location>
        <begin position="38"/>
        <end position="58"/>
    </location>
</feature>
<name>A0A8F5C3I9_9CREN</name>
<keyword evidence="2 5" id="KW-0812">Transmembrane</keyword>
<feature type="transmembrane region" description="Helical" evidence="5">
    <location>
        <begin position="396"/>
        <end position="416"/>
    </location>
</feature>
<feature type="transmembrane region" description="Helical" evidence="5">
    <location>
        <begin position="106"/>
        <end position="122"/>
    </location>
</feature>
<feature type="transmembrane region" description="Helical" evidence="5">
    <location>
        <begin position="362"/>
        <end position="384"/>
    </location>
</feature>
<feature type="transmembrane region" description="Helical" evidence="5">
    <location>
        <begin position="287"/>
        <end position="309"/>
    </location>
</feature>
<feature type="transmembrane region" description="Helical" evidence="5">
    <location>
        <begin position="193"/>
        <end position="211"/>
    </location>
</feature>